<dbReference type="InterPro" id="IPR046960">
    <property type="entry name" value="PPR_At4g14850-like_plant"/>
</dbReference>
<accession>A0AAQ3NUU2</accession>
<gene>
    <name evidence="2" type="ORF">V8G54_013509</name>
</gene>
<evidence type="ECO:0008006" key="4">
    <source>
        <dbReference type="Google" id="ProtNLM"/>
    </source>
</evidence>
<feature type="region of interest" description="Disordered" evidence="1">
    <location>
        <begin position="202"/>
        <end position="225"/>
    </location>
</feature>
<dbReference type="InterPro" id="IPR011990">
    <property type="entry name" value="TPR-like_helical_dom_sf"/>
</dbReference>
<proteinExistence type="predicted"/>
<feature type="compositionally biased region" description="Basic and acidic residues" evidence="1">
    <location>
        <begin position="213"/>
        <end position="225"/>
    </location>
</feature>
<dbReference type="Gene3D" id="1.25.40.10">
    <property type="entry name" value="Tetratricopeptide repeat domain"/>
    <property type="match status" value="1"/>
</dbReference>
<dbReference type="AlphaFoldDB" id="A0AAQ3NUU2"/>
<organism evidence="2 3">
    <name type="scientific">Vigna mungo</name>
    <name type="common">Black gram</name>
    <name type="synonym">Phaseolus mungo</name>
    <dbReference type="NCBI Taxonomy" id="3915"/>
    <lineage>
        <taxon>Eukaryota</taxon>
        <taxon>Viridiplantae</taxon>
        <taxon>Streptophyta</taxon>
        <taxon>Embryophyta</taxon>
        <taxon>Tracheophyta</taxon>
        <taxon>Spermatophyta</taxon>
        <taxon>Magnoliopsida</taxon>
        <taxon>eudicotyledons</taxon>
        <taxon>Gunneridae</taxon>
        <taxon>Pentapetalae</taxon>
        <taxon>rosids</taxon>
        <taxon>fabids</taxon>
        <taxon>Fabales</taxon>
        <taxon>Fabaceae</taxon>
        <taxon>Papilionoideae</taxon>
        <taxon>50 kb inversion clade</taxon>
        <taxon>NPAAA clade</taxon>
        <taxon>indigoferoid/millettioid clade</taxon>
        <taxon>Phaseoleae</taxon>
        <taxon>Vigna</taxon>
    </lineage>
</organism>
<sequence>MFLALSVPAMRSDEKADLVEELDVVSLKGGEKFGIGVGLDEGVADLRDDYEAILLYAGDVGGFLDGGSSSGRGEAFWMREDVLVLEAEAVGEDVDATDDVDRGCRIAMKGVPAEDLFDQMQERNTVSWHLMIGGYTANDLACDGLLVFQKMKHAGVPLDGETFELVLAACAYAKAVEEGLFHLESTNENGIVPIVEHYLEGESVASEEPPEDGGVRVEGGRDDNA</sequence>
<protein>
    <recommendedName>
        <fullName evidence="4">Pentatricopeptide repeat-containing protein</fullName>
    </recommendedName>
</protein>
<dbReference type="GO" id="GO:0009451">
    <property type="term" value="P:RNA modification"/>
    <property type="evidence" value="ECO:0007669"/>
    <property type="project" value="InterPro"/>
</dbReference>
<dbReference type="Proteomes" id="UP001374535">
    <property type="component" value="Chromosome 4"/>
</dbReference>
<evidence type="ECO:0000313" key="3">
    <source>
        <dbReference type="Proteomes" id="UP001374535"/>
    </source>
</evidence>
<keyword evidence="3" id="KW-1185">Reference proteome</keyword>
<evidence type="ECO:0000313" key="2">
    <source>
        <dbReference type="EMBL" id="WVZ15943.1"/>
    </source>
</evidence>
<dbReference type="EMBL" id="CP144697">
    <property type="protein sequence ID" value="WVZ15943.1"/>
    <property type="molecule type" value="Genomic_DNA"/>
</dbReference>
<name>A0AAQ3NUU2_VIGMU</name>
<dbReference type="GO" id="GO:0003723">
    <property type="term" value="F:RNA binding"/>
    <property type="evidence" value="ECO:0007669"/>
    <property type="project" value="InterPro"/>
</dbReference>
<reference evidence="2 3" key="1">
    <citation type="journal article" date="2023" name="Life. Sci Alliance">
        <title>Evolutionary insights into 3D genome organization and epigenetic landscape of Vigna mungo.</title>
        <authorList>
            <person name="Junaid A."/>
            <person name="Singh B."/>
            <person name="Bhatia S."/>
        </authorList>
    </citation>
    <scope>NUCLEOTIDE SEQUENCE [LARGE SCALE GENOMIC DNA]</scope>
    <source>
        <strain evidence="2">Urdbean</strain>
    </source>
</reference>
<dbReference type="PANTHER" id="PTHR47926:SF353">
    <property type="entry name" value="DYW DOMAIN-CONTAINING PROTEIN"/>
    <property type="match status" value="1"/>
</dbReference>
<dbReference type="PANTHER" id="PTHR47926">
    <property type="entry name" value="PENTATRICOPEPTIDE REPEAT-CONTAINING PROTEIN"/>
    <property type="match status" value="1"/>
</dbReference>
<evidence type="ECO:0000256" key="1">
    <source>
        <dbReference type="SAM" id="MobiDB-lite"/>
    </source>
</evidence>